<evidence type="ECO:0000313" key="3">
    <source>
        <dbReference type="EMBL" id="MFA0811760.1"/>
    </source>
</evidence>
<dbReference type="Gene3D" id="1.10.287.110">
    <property type="entry name" value="DnaJ domain"/>
    <property type="match status" value="1"/>
</dbReference>
<dbReference type="NCBIfam" id="NF006948">
    <property type="entry name" value="PRK09430.1"/>
    <property type="match status" value="1"/>
</dbReference>
<organism evidence="3 4">
    <name type="scientific">Microbulbifer epialgicus</name>
    <dbReference type="NCBI Taxonomy" id="393907"/>
    <lineage>
        <taxon>Bacteria</taxon>
        <taxon>Pseudomonadati</taxon>
        <taxon>Pseudomonadota</taxon>
        <taxon>Gammaproteobacteria</taxon>
        <taxon>Cellvibrionales</taxon>
        <taxon>Microbulbiferaceae</taxon>
        <taxon>Microbulbifer</taxon>
    </lineage>
</organism>
<dbReference type="InterPro" id="IPR007791">
    <property type="entry name" value="DjlA_N"/>
</dbReference>
<evidence type="ECO:0000256" key="1">
    <source>
        <dbReference type="ARBA" id="ARBA00023186"/>
    </source>
</evidence>
<dbReference type="Pfam" id="PF05099">
    <property type="entry name" value="TerB"/>
    <property type="match status" value="1"/>
</dbReference>
<dbReference type="InterPro" id="IPR036869">
    <property type="entry name" value="J_dom_sf"/>
</dbReference>
<dbReference type="EMBL" id="JBGMEK010000026">
    <property type="protein sequence ID" value="MFA0811760.1"/>
    <property type="molecule type" value="Genomic_DNA"/>
</dbReference>
<sequence length="260" mass="28781">MSWLGAGIGAGFGFMFGGPIGAALGAWVGSSFGSGLRRLGGAKAVLNRDGAQTIFIVTLFSMLAKMAKADGLVSKAEVQLIEGFIQNNLRLGTEERKHAIRIFENAKSDKYTIYDYAKQYRMLVHDQAMREMVYRLLFAVAYADGELHAAEEQILRRITSDLGLHETLFAALQNEFGHRSGSNASELQQHYAVLGCSPDTTDKDLKLAYRRKAAEYHPDKIAAKGLPEEFMRHAEDQMKSITVAYEAIVETRKRQAKVVS</sequence>
<dbReference type="PROSITE" id="PS50076">
    <property type="entry name" value="DNAJ_2"/>
    <property type="match status" value="1"/>
</dbReference>
<dbReference type="SUPFAM" id="SSF46565">
    <property type="entry name" value="Chaperone J-domain"/>
    <property type="match status" value="1"/>
</dbReference>
<dbReference type="Pfam" id="PF00226">
    <property type="entry name" value="DnaJ"/>
    <property type="match status" value="1"/>
</dbReference>
<feature type="domain" description="J" evidence="2">
    <location>
        <begin position="189"/>
        <end position="253"/>
    </location>
</feature>
<dbReference type="RefSeq" id="WP_371839362.1">
    <property type="nucleotide sequence ID" value="NZ_JBGMEK010000026.1"/>
</dbReference>
<dbReference type="PANTHER" id="PTHR24074">
    <property type="entry name" value="CO-CHAPERONE PROTEIN DJLA"/>
    <property type="match status" value="1"/>
</dbReference>
<keyword evidence="4" id="KW-1185">Reference proteome</keyword>
<proteinExistence type="predicted"/>
<dbReference type="PRINTS" id="PR00625">
    <property type="entry name" value="JDOMAIN"/>
</dbReference>
<gene>
    <name evidence="3" type="primary">djlA</name>
    <name evidence="3" type="ORF">ACCI49_12590</name>
</gene>
<evidence type="ECO:0000313" key="4">
    <source>
        <dbReference type="Proteomes" id="UP001569428"/>
    </source>
</evidence>
<keyword evidence="1" id="KW-0143">Chaperone</keyword>
<dbReference type="InterPro" id="IPR001623">
    <property type="entry name" value="DnaJ_domain"/>
</dbReference>
<dbReference type="CDD" id="cd06257">
    <property type="entry name" value="DnaJ"/>
    <property type="match status" value="1"/>
</dbReference>
<reference evidence="3 4" key="1">
    <citation type="submission" date="2024-08" db="EMBL/GenBank/DDBJ databases">
        <authorList>
            <person name="Ishaq N."/>
        </authorList>
    </citation>
    <scope>NUCLEOTIDE SEQUENCE [LARGE SCALE GENOMIC DNA]</scope>
    <source>
        <strain evidence="3 4">DSM 18651</strain>
    </source>
</reference>
<protein>
    <submittedName>
        <fullName evidence="3">Co-chaperone DjlA</fullName>
    </submittedName>
</protein>
<dbReference type="InterPro" id="IPR050817">
    <property type="entry name" value="DjlA_DnaK_co-chaperone"/>
</dbReference>
<name>A0ABV4P092_9GAMM</name>
<comment type="caution">
    <text evidence="3">The sequence shown here is derived from an EMBL/GenBank/DDBJ whole genome shotgun (WGS) entry which is preliminary data.</text>
</comment>
<dbReference type="InterPro" id="IPR029024">
    <property type="entry name" value="TerB-like"/>
</dbReference>
<dbReference type="Proteomes" id="UP001569428">
    <property type="component" value="Unassembled WGS sequence"/>
</dbReference>
<accession>A0ABV4P092</accession>
<dbReference type="CDD" id="cd07316">
    <property type="entry name" value="terB_like_DjlA"/>
    <property type="match status" value="1"/>
</dbReference>
<dbReference type="Gene3D" id="1.10.3680.10">
    <property type="entry name" value="TerB-like"/>
    <property type="match status" value="1"/>
</dbReference>
<dbReference type="SMART" id="SM00271">
    <property type="entry name" value="DnaJ"/>
    <property type="match status" value="1"/>
</dbReference>
<dbReference type="SUPFAM" id="SSF158682">
    <property type="entry name" value="TerB-like"/>
    <property type="match status" value="1"/>
</dbReference>
<evidence type="ECO:0000259" key="2">
    <source>
        <dbReference type="PROSITE" id="PS50076"/>
    </source>
</evidence>